<keyword evidence="1" id="KW-1133">Transmembrane helix</keyword>
<gene>
    <name evidence="2" type="ORF">LARSCL_LOCUS2113</name>
</gene>
<accession>A0AAV1Z0Y1</accession>
<name>A0AAV1Z0Y1_9ARAC</name>
<proteinExistence type="predicted"/>
<protein>
    <submittedName>
        <fullName evidence="2">Uncharacterized protein</fullName>
    </submittedName>
</protein>
<comment type="caution">
    <text evidence="2">The sequence shown here is derived from an EMBL/GenBank/DDBJ whole genome shotgun (WGS) entry which is preliminary data.</text>
</comment>
<keyword evidence="1" id="KW-0812">Transmembrane</keyword>
<dbReference type="Proteomes" id="UP001497382">
    <property type="component" value="Unassembled WGS sequence"/>
</dbReference>
<sequence>MRKDLTYEKIFGSNRSQRLFDEEESSVASYIYRFAYDEIHASQVNESDDFDADCIENFSAKTEELMIRFERLAEILGKSRKAMDNFLRGFQNWAPHCKKTVESLRKIAEALKGDKFNRDISRTFGSVIAAIGGILLGLSLPASAPLSIAGAAAFAAGNGLVVKTTTEEIAYVKKRLDEVKELLEKEKEKFSYMTNWFSRPQELENSINYLVDYNIVNEIKKEVQKLTEEVTGEKDITEEEFKNQFGQLLKHCMGLMAKDSKMIDEYGKELAPAVMTFVFVVFFMNDHNRVVLDCSLITQHLALSLMDVLNIGTLTGSSAIADAAVSKTFIWISVAINAMIAVLSLIDLCRQPETKHTKEIKEAADKIEKVYLFIESVYNKTLTYKPPEYAAILVNNAPEDAEHADLRNAVSNYLPEEALNQIKVIRLPTEESSWLVKIPKIYSRVLLQQTEIKIKRKNCVVTH</sequence>
<keyword evidence="1" id="KW-0472">Membrane</keyword>
<keyword evidence="3" id="KW-1185">Reference proteome</keyword>
<organism evidence="2 3">
    <name type="scientific">Larinioides sclopetarius</name>
    <dbReference type="NCBI Taxonomy" id="280406"/>
    <lineage>
        <taxon>Eukaryota</taxon>
        <taxon>Metazoa</taxon>
        <taxon>Ecdysozoa</taxon>
        <taxon>Arthropoda</taxon>
        <taxon>Chelicerata</taxon>
        <taxon>Arachnida</taxon>
        <taxon>Araneae</taxon>
        <taxon>Araneomorphae</taxon>
        <taxon>Entelegynae</taxon>
        <taxon>Araneoidea</taxon>
        <taxon>Araneidae</taxon>
        <taxon>Larinioides</taxon>
    </lineage>
</organism>
<dbReference type="EMBL" id="CAXIEN010000014">
    <property type="protein sequence ID" value="CAL1264697.1"/>
    <property type="molecule type" value="Genomic_DNA"/>
</dbReference>
<feature type="transmembrane region" description="Helical" evidence="1">
    <location>
        <begin position="120"/>
        <end position="140"/>
    </location>
</feature>
<evidence type="ECO:0000313" key="2">
    <source>
        <dbReference type="EMBL" id="CAL1264697.1"/>
    </source>
</evidence>
<dbReference type="AlphaFoldDB" id="A0AAV1Z0Y1"/>
<reference evidence="2 3" key="1">
    <citation type="submission" date="2024-04" db="EMBL/GenBank/DDBJ databases">
        <authorList>
            <person name="Rising A."/>
            <person name="Reimegard J."/>
            <person name="Sonavane S."/>
            <person name="Akerstrom W."/>
            <person name="Nylinder S."/>
            <person name="Hedman E."/>
            <person name="Kallberg Y."/>
        </authorList>
    </citation>
    <scope>NUCLEOTIDE SEQUENCE [LARGE SCALE GENOMIC DNA]</scope>
</reference>
<evidence type="ECO:0000313" key="3">
    <source>
        <dbReference type="Proteomes" id="UP001497382"/>
    </source>
</evidence>
<evidence type="ECO:0000256" key="1">
    <source>
        <dbReference type="SAM" id="Phobius"/>
    </source>
</evidence>